<accession>A0A2R6QCD4</accession>
<dbReference type="FunFam" id="4.10.280.10:FF:000104">
    <property type="entry name" value="Transcription factor bHLH34"/>
    <property type="match status" value="1"/>
</dbReference>
<dbReference type="PROSITE" id="PS50888">
    <property type="entry name" value="BHLH"/>
    <property type="match status" value="1"/>
</dbReference>
<dbReference type="AlphaFoldDB" id="A0A2R6QCD4"/>
<dbReference type="PANTHER" id="PTHR46133:SF28">
    <property type="entry name" value="BHLH TRANSCRIPTION FACTOR"/>
    <property type="match status" value="1"/>
</dbReference>
<organism evidence="8 9">
    <name type="scientific">Actinidia chinensis var. chinensis</name>
    <name type="common">Chinese soft-hair kiwi</name>
    <dbReference type="NCBI Taxonomy" id="1590841"/>
    <lineage>
        <taxon>Eukaryota</taxon>
        <taxon>Viridiplantae</taxon>
        <taxon>Streptophyta</taxon>
        <taxon>Embryophyta</taxon>
        <taxon>Tracheophyta</taxon>
        <taxon>Spermatophyta</taxon>
        <taxon>Magnoliopsida</taxon>
        <taxon>eudicotyledons</taxon>
        <taxon>Gunneridae</taxon>
        <taxon>Pentapetalae</taxon>
        <taxon>asterids</taxon>
        <taxon>Ericales</taxon>
        <taxon>Actinidiaceae</taxon>
        <taxon>Actinidia</taxon>
    </lineage>
</organism>
<keyword evidence="9" id="KW-1185">Reference proteome</keyword>
<proteinExistence type="predicted"/>
<evidence type="ECO:0000256" key="3">
    <source>
        <dbReference type="ARBA" id="ARBA00023125"/>
    </source>
</evidence>
<dbReference type="OrthoDB" id="515493at2759"/>
<dbReference type="CDD" id="cd11446">
    <property type="entry name" value="bHLH_AtILR3_like"/>
    <property type="match status" value="1"/>
</dbReference>
<dbReference type="InterPro" id="IPR011598">
    <property type="entry name" value="bHLH_dom"/>
</dbReference>
<evidence type="ECO:0000256" key="4">
    <source>
        <dbReference type="ARBA" id="ARBA00023163"/>
    </source>
</evidence>
<keyword evidence="2" id="KW-0805">Transcription regulation</keyword>
<comment type="caution">
    <text evidence="8">The sequence shown here is derived from an EMBL/GenBank/DDBJ whole genome shotgun (WGS) entry which is preliminary data.</text>
</comment>
<comment type="subcellular location">
    <subcellularLocation>
        <location evidence="1">Nucleus</location>
    </subcellularLocation>
</comment>
<reference evidence="8 9" key="1">
    <citation type="submission" date="2017-07" db="EMBL/GenBank/DDBJ databases">
        <title>An improved, manually edited Actinidia chinensis var. chinensis (kiwifruit) genome highlights the challenges associated with draft genomes and gene prediction in plants.</title>
        <authorList>
            <person name="Pilkington S."/>
            <person name="Crowhurst R."/>
            <person name="Hilario E."/>
            <person name="Nardozza S."/>
            <person name="Fraser L."/>
            <person name="Peng Y."/>
            <person name="Gunaseelan K."/>
            <person name="Simpson R."/>
            <person name="Tahir J."/>
            <person name="Deroles S."/>
            <person name="Templeton K."/>
            <person name="Luo Z."/>
            <person name="Davy M."/>
            <person name="Cheng C."/>
            <person name="Mcneilage M."/>
            <person name="Scaglione D."/>
            <person name="Liu Y."/>
            <person name="Zhang Q."/>
            <person name="Datson P."/>
            <person name="De Silva N."/>
            <person name="Gardiner S."/>
            <person name="Bassett H."/>
            <person name="Chagne D."/>
            <person name="Mccallum J."/>
            <person name="Dzierzon H."/>
            <person name="Deng C."/>
            <person name="Wang Y.-Y."/>
            <person name="Barron N."/>
            <person name="Manako K."/>
            <person name="Bowen J."/>
            <person name="Foster T."/>
            <person name="Erridge Z."/>
            <person name="Tiffin H."/>
            <person name="Waite C."/>
            <person name="Davies K."/>
            <person name="Grierson E."/>
            <person name="Laing W."/>
            <person name="Kirk R."/>
            <person name="Chen X."/>
            <person name="Wood M."/>
            <person name="Montefiori M."/>
            <person name="Brummell D."/>
            <person name="Schwinn K."/>
            <person name="Catanach A."/>
            <person name="Fullerton C."/>
            <person name="Li D."/>
            <person name="Meiyalaghan S."/>
            <person name="Nieuwenhuizen N."/>
            <person name="Read N."/>
            <person name="Prakash R."/>
            <person name="Hunter D."/>
            <person name="Zhang H."/>
            <person name="Mckenzie M."/>
            <person name="Knabel M."/>
            <person name="Harris A."/>
            <person name="Allan A."/>
            <person name="Chen A."/>
            <person name="Janssen B."/>
            <person name="Plunkett B."/>
            <person name="Dwamena C."/>
            <person name="Voogd C."/>
            <person name="Leif D."/>
            <person name="Lafferty D."/>
            <person name="Souleyre E."/>
            <person name="Varkonyi-Gasic E."/>
            <person name="Gambi F."/>
            <person name="Hanley J."/>
            <person name="Yao J.-L."/>
            <person name="Cheung J."/>
            <person name="David K."/>
            <person name="Warren B."/>
            <person name="Marsh K."/>
            <person name="Snowden K."/>
            <person name="Lin-Wang K."/>
            <person name="Brian L."/>
            <person name="Martinez-Sanchez M."/>
            <person name="Wang M."/>
            <person name="Ileperuma N."/>
            <person name="Macnee N."/>
            <person name="Campin R."/>
            <person name="Mcatee P."/>
            <person name="Drummond R."/>
            <person name="Espley R."/>
            <person name="Ireland H."/>
            <person name="Wu R."/>
            <person name="Atkinson R."/>
            <person name="Karunairetnam S."/>
            <person name="Bulley S."/>
            <person name="Chunkath S."/>
            <person name="Hanley Z."/>
            <person name="Storey R."/>
            <person name="Thrimawithana A."/>
            <person name="Thomson S."/>
            <person name="David C."/>
            <person name="Testolin R."/>
        </authorList>
    </citation>
    <scope>NUCLEOTIDE SEQUENCE [LARGE SCALE GENOMIC DNA]</scope>
    <source>
        <strain evidence="9">cv. Red5</strain>
        <tissue evidence="8">Young leaf</tissue>
    </source>
</reference>
<evidence type="ECO:0000256" key="1">
    <source>
        <dbReference type="ARBA" id="ARBA00004123"/>
    </source>
</evidence>
<dbReference type="GO" id="GO:0046983">
    <property type="term" value="F:protein dimerization activity"/>
    <property type="evidence" value="ECO:0007669"/>
    <property type="project" value="InterPro"/>
</dbReference>
<evidence type="ECO:0000256" key="6">
    <source>
        <dbReference type="SAM" id="Coils"/>
    </source>
</evidence>
<evidence type="ECO:0000313" key="8">
    <source>
        <dbReference type="EMBL" id="PSS05792.1"/>
    </source>
</evidence>
<dbReference type="OMA" id="EIDCSFG"/>
<dbReference type="EMBL" id="NKQK01000017">
    <property type="protein sequence ID" value="PSS05792.1"/>
    <property type="molecule type" value="Genomic_DNA"/>
</dbReference>
<dbReference type="Gramene" id="PSS05792">
    <property type="protein sequence ID" value="PSS05792"/>
    <property type="gene ID" value="CEY00_Acc19061"/>
</dbReference>
<feature type="coiled-coil region" evidence="6">
    <location>
        <begin position="126"/>
        <end position="181"/>
    </location>
</feature>
<keyword evidence="4" id="KW-0804">Transcription</keyword>
<keyword evidence="6" id="KW-0175">Coiled coil</keyword>
<evidence type="ECO:0000313" key="9">
    <source>
        <dbReference type="Proteomes" id="UP000241394"/>
    </source>
</evidence>
<dbReference type="InParanoid" id="A0A2R6QCD4"/>
<dbReference type="InterPro" id="IPR044818">
    <property type="entry name" value="ILR3-like"/>
</dbReference>
<dbReference type="Gene3D" id="4.10.280.10">
    <property type="entry name" value="Helix-loop-helix DNA-binding domain"/>
    <property type="match status" value="1"/>
</dbReference>
<sequence>MENDSAETSTWLFDYGLMEDISAVPGGDFTAAPACFGWPSQGFNSCSNTCVEIDCSFGDSESLKETGSRKRLRSEACSVSGSKACREKLRRDKLNERFLELGAVLEPGRPPKTDKGAILNDAVRVVTQLRSETQKLKDSNEELQEKIKELKAEKNELRNEKQRLKTDKEKLEQQVKSMSVQPGYMPHPSAVPAAAFGAQGQTAGDKLMPVIGYPGVAMWQFIPPAVRDTSQDHVLRPPVA</sequence>
<dbReference type="InterPro" id="IPR036638">
    <property type="entry name" value="HLH_DNA-bd_sf"/>
</dbReference>
<feature type="domain" description="BHLH" evidence="7">
    <location>
        <begin position="78"/>
        <end position="129"/>
    </location>
</feature>
<reference evidence="9" key="2">
    <citation type="journal article" date="2018" name="BMC Genomics">
        <title>A manually annotated Actinidia chinensis var. chinensis (kiwifruit) genome highlights the challenges associated with draft genomes and gene prediction in plants.</title>
        <authorList>
            <person name="Pilkington S.M."/>
            <person name="Crowhurst R."/>
            <person name="Hilario E."/>
            <person name="Nardozza S."/>
            <person name="Fraser L."/>
            <person name="Peng Y."/>
            <person name="Gunaseelan K."/>
            <person name="Simpson R."/>
            <person name="Tahir J."/>
            <person name="Deroles S.C."/>
            <person name="Templeton K."/>
            <person name="Luo Z."/>
            <person name="Davy M."/>
            <person name="Cheng C."/>
            <person name="McNeilage M."/>
            <person name="Scaglione D."/>
            <person name="Liu Y."/>
            <person name="Zhang Q."/>
            <person name="Datson P."/>
            <person name="De Silva N."/>
            <person name="Gardiner S.E."/>
            <person name="Bassett H."/>
            <person name="Chagne D."/>
            <person name="McCallum J."/>
            <person name="Dzierzon H."/>
            <person name="Deng C."/>
            <person name="Wang Y.Y."/>
            <person name="Barron L."/>
            <person name="Manako K."/>
            <person name="Bowen J."/>
            <person name="Foster T.M."/>
            <person name="Erridge Z.A."/>
            <person name="Tiffin H."/>
            <person name="Waite C.N."/>
            <person name="Davies K.M."/>
            <person name="Grierson E.P."/>
            <person name="Laing W.A."/>
            <person name="Kirk R."/>
            <person name="Chen X."/>
            <person name="Wood M."/>
            <person name="Montefiori M."/>
            <person name="Brummell D.A."/>
            <person name="Schwinn K.E."/>
            <person name="Catanach A."/>
            <person name="Fullerton C."/>
            <person name="Li D."/>
            <person name="Meiyalaghan S."/>
            <person name="Nieuwenhuizen N."/>
            <person name="Read N."/>
            <person name="Prakash R."/>
            <person name="Hunter D."/>
            <person name="Zhang H."/>
            <person name="McKenzie M."/>
            <person name="Knabel M."/>
            <person name="Harris A."/>
            <person name="Allan A.C."/>
            <person name="Gleave A."/>
            <person name="Chen A."/>
            <person name="Janssen B.J."/>
            <person name="Plunkett B."/>
            <person name="Ampomah-Dwamena C."/>
            <person name="Voogd C."/>
            <person name="Leif D."/>
            <person name="Lafferty D."/>
            <person name="Souleyre E.J.F."/>
            <person name="Varkonyi-Gasic E."/>
            <person name="Gambi F."/>
            <person name="Hanley J."/>
            <person name="Yao J.L."/>
            <person name="Cheung J."/>
            <person name="David K.M."/>
            <person name="Warren B."/>
            <person name="Marsh K."/>
            <person name="Snowden K.C."/>
            <person name="Lin-Wang K."/>
            <person name="Brian L."/>
            <person name="Martinez-Sanchez M."/>
            <person name="Wang M."/>
            <person name="Ileperuma N."/>
            <person name="Macnee N."/>
            <person name="Campin R."/>
            <person name="McAtee P."/>
            <person name="Drummond R.S.M."/>
            <person name="Espley R.V."/>
            <person name="Ireland H.S."/>
            <person name="Wu R."/>
            <person name="Atkinson R.G."/>
            <person name="Karunairetnam S."/>
            <person name="Bulley S."/>
            <person name="Chunkath S."/>
            <person name="Hanley Z."/>
            <person name="Storey R."/>
            <person name="Thrimawithana A.H."/>
            <person name="Thomson S."/>
            <person name="David C."/>
            <person name="Testolin R."/>
            <person name="Huang H."/>
            <person name="Hellens R.P."/>
            <person name="Schaffer R.J."/>
        </authorList>
    </citation>
    <scope>NUCLEOTIDE SEQUENCE [LARGE SCALE GENOMIC DNA]</scope>
    <source>
        <strain evidence="9">cv. Red5</strain>
    </source>
</reference>
<dbReference type="InterPro" id="IPR057075">
    <property type="entry name" value="bHLH_IRO3"/>
</dbReference>
<evidence type="ECO:0000259" key="7">
    <source>
        <dbReference type="PROSITE" id="PS50888"/>
    </source>
</evidence>
<protein>
    <submittedName>
        <fullName evidence="8">Transcription factor like</fullName>
    </submittedName>
</protein>
<dbReference type="SMART" id="SM00353">
    <property type="entry name" value="HLH"/>
    <property type="match status" value="1"/>
</dbReference>
<dbReference type="GO" id="GO:0006879">
    <property type="term" value="P:intracellular iron ion homeostasis"/>
    <property type="evidence" value="ECO:0007669"/>
    <property type="project" value="InterPro"/>
</dbReference>
<dbReference type="SUPFAM" id="SSF47459">
    <property type="entry name" value="HLH, helix-loop-helix DNA-binding domain"/>
    <property type="match status" value="1"/>
</dbReference>
<dbReference type="Pfam" id="PF23177">
    <property type="entry name" value="bHLH_IRO3"/>
    <property type="match status" value="1"/>
</dbReference>
<dbReference type="GO" id="GO:0003700">
    <property type="term" value="F:DNA-binding transcription factor activity"/>
    <property type="evidence" value="ECO:0007669"/>
    <property type="project" value="InterPro"/>
</dbReference>
<keyword evidence="5" id="KW-0539">Nucleus</keyword>
<dbReference type="PANTHER" id="PTHR46133">
    <property type="entry name" value="BHLH TRANSCRIPTION FACTOR"/>
    <property type="match status" value="1"/>
</dbReference>
<dbReference type="Proteomes" id="UP000241394">
    <property type="component" value="Chromosome LG17"/>
</dbReference>
<evidence type="ECO:0000256" key="2">
    <source>
        <dbReference type="ARBA" id="ARBA00023015"/>
    </source>
</evidence>
<dbReference type="GO" id="GO:0000976">
    <property type="term" value="F:transcription cis-regulatory region binding"/>
    <property type="evidence" value="ECO:0007669"/>
    <property type="project" value="UniProtKB-ARBA"/>
</dbReference>
<name>A0A2R6QCD4_ACTCC</name>
<evidence type="ECO:0000256" key="5">
    <source>
        <dbReference type="ARBA" id="ARBA00023242"/>
    </source>
</evidence>
<gene>
    <name evidence="8" type="ORF">CEY00_Acc19061</name>
</gene>
<keyword evidence="3" id="KW-0238">DNA-binding</keyword>
<dbReference type="GO" id="GO:0005634">
    <property type="term" value="C:nucleus"/>
    <property type="evidence" value="ECO:0007669"/>
    <property type="project" value="UniProtKB-SubCell"/>
</dbReference>